<dbReference type="Proteomes" id="UP000823935">
    <property type="component" value="Unassembled WGS sequence"/>
</dbReference>
<sequence>MKKISAILLAACLALSLTSCGRTEDVWGFLSGLAQYLGRSQITKSEDLIGSRTLEKDAYTGDYLARCEGVTGRDVVFGGGSTETRKLRVYGRVDGDSRKAVIRIRQNEEVTELTPQKDGSFDTLLSCLGGGNYIMVDFKDFEGTVELHSEYAREKTTGTEAEETEKTNSEEIREEAKS</sequence>
<name>A0A9D1ETC2_9FIRM</name>
<feature type="region of interest" description="Disordered" evidence="1">
    <location>
        <begin position="152"/>
        <end position="178"/>
    </location>
</feature>
<evidence type="ECO:0000313" key="3">
    <source>
        <dbReference type="EMBL" id="HIS31391.1"/>
    </source>
</evidence>
<evidence type="ECO:0000256" key="2">
    <source>
        <dbReference type="SAM" id="SignalP"/>
    </source>
</evidence>
<dbReference type="PROSITE" id="PS51257">
    <property type="entry name" value="PROKAR_LIPOPROTEIN"/>
    <property type="match status" value="1"/>
</dbReference>
<comment type="caution">
    <text evidence="3">The sequence shown here is derived from an EMBL/GenBank/DDBJ whole genome shotgun (WGS) entry which is preliminary data.</text>
</comment>
<feature type="signal peptide" evidence="2">
    <location>
        <begin position="1"/>
        <end position="21"/>
    </location>
</feature>
<evidence type="ECO:0008006" key="5">
    <source>
        <dbReference type="Google" id="ProtNLM"/>
    </source>
</evidence>
<feature type="chain" id="PRO_5038996560" description="Lipoprotein" evidence="2">
    <location>
        <begin position="22"/>
        <end position="178"/>
    </location>
</feature>
<gene>
    <name evidence="3" type="ORF">IAB44_07565</name>
</gene>
<evidence type="ECO:0000313" key="4">
    <source>
        <dbReference type="Proteomes" id="UP000823935"/>
    </source>
</evidence>
<feature type="compositionally biased region" description="Basic and acidic residues" evidence="1">
    <location>
        <begin position="164"/>
        <end position="178"/>
    </location>
</feature>
<reference evidence="3" key="1">
    <citation type="submission" date="2020-10" db="EMBL/GenBank/DDBJ databases">
        <authorList>
            <person name="Gilroy R."/>
        </authorList>
    </citation>
    <scope>NUCLEOTIDE SEQUENCE</scope>
    <source>
        <strain evidence="3">CHK190-19873</strain>
    </source>
</reference>
<protein>
    <recommendedName>
        <fullName evidence="5">Lipoprotein</fullName>
    </recommendedName>
</protein>
<proteinExistence type="predicted"/>
<dbReference type="EMBL" id="DVIQ01000037">
    <property type="protein sequence ID" value="HIS31391.1"/>
    <property type="molecule type" value="Genomic_DNA"/>
</dbReference>
<organism evidence="3 4">
    <name type="scientific">Candidatus Limivivens intestinipullorum</name>
    <dbReference type="NCBI Taxonomy" id="2840858"/>
    <lineage>
        <taxon>Bacteria</taxon>
        <taxon>Bacillati</taxon>
        <taxon>Bacillota</taxon>
        <taxon>Clostridia</taxon>
        <taxon>Lachnospirales</taxon>
        <taxon>Lachnospiraceae</taxon>
        <taxon>Lachnospiraceae incertae sedis</taxon>
        <taxon>Candidatus Limivivens</taxon>
    </lineage>
</organism>
<dbReference type="AlphaFoldDB" id="A0A9D1ETC2"/>
<evidence type="ECO:0000256" key="1">
    <source>
        <dbReference type="SAM" id="MobiDB-lite"/>
    </source>
</evidence>
<reference evidence="3" key="2">
    <citation type="journal article" date="2021" name="PeerJ">
        <title>Extensive microbial diversity within the chicken gut microbiome revealed by metagenomics and culture.</title>
        <authorList>
            <person name="Gilroy R."/>
            <person name="Ravi A."/>
            <person name="Getino M."/>
            <person name="Pursley I."/>
            <person name="Horton D.L."/>
            <person name="Alikhan N.F."/>
            <person name="Baker D."/>
            <person name="Gharbi K."/>
            <person name="Hall N."/>
            <person name="Watson M."/>
            <person name="Adriaenssens E.M."/>
            <person name="Foster-Nyarko E."/>
            <person name="Jarju S."/>
            <person name="Secka A."/>
            <person name="Antonio M."/>
            <person name="Oren A."/>
            <person name="Chaudhuri R.R."/>
            <person name="La Ragione R."/>
            <person name="Hildebrand F."/>
            <person name="Pallen M.J."/>
        </authorList>
    </citation>
    <scope>NUCLEOTIDE SEQUENCE</scope>
    <source>
        <strain evidence="3">CHK190-19873</strain>
    </source>
</reference>
<accession>A0A9D1ETC2</accession>
<keyword evidence="2" id="KW-0732">Signal</keyword>